<evidence type="ECO:0000256" key="1">
    <source>
        <dbReference type="SAM" id="SignalP"/>
    </source>
</evidence>
<feature type="chain" id="PRO_5014469473" evidence="1">
    <location>
        <begin position="17"/>
        <end position="49"/>
    </location>
</feature>
<reference evidence="2 3" key="2">
    <citation type="journal article" date="2017" name="Front. Plant Sci.">
        <title>Gene Classification and Mining of Molecular Markers Useful in Red Clover (Trifolium pratense) Breeding.</title>
        <authorList>
            <person name="Istvanek J."/>
            <person name="Dluhosova J."/>
            <person name="Dluhos P."/>
            <person name="Patkova L."/>
            <person name="Nedelnik J."/>
            <person name="Repkova J."/>
        </authorList>
    </citation>
    <scope>NUCLEOTIDE SEQUENCE [LARGE SCALE GENOMIC DNA]</scope>
    <source>
        <strain evidence="3">cv. Tatra</strain>
        <tissue evidence="2">Young leaves</tissue>
    </source>
</reference>
<sequence>MKTLVIIFATAVSGMMSPYPTVDKVTAPKYKASTIVTVELVVFFKLPFT</sequence>
<comment type="caution">
    <text evidence="2">The sequence shown here is derived from an EMBL/GenBank/DDBJ whole genome shotgun (WGS) entry which is preliminary data.</text>
</comment>
<dbReference type="EMBL" id="ASHM01066585">
    <property type="protein sequence ID" value="PNX91546.1"/>
    <property type="molecule type" value="Genomic_DNA"/>
</dbReference>
<feature type="non-terminal residue" evidence="2">
    <location>
        <position position="49"/>
    </location>
</feature>
<evidence type="ECO:0000313" key="2">
    <source>
        <dbReference type="EMBL" id="PNX91546.1"/>
    </source>
</evidence>
<gene>
    <name evidence="2" type="ORF">L195_g047677</name>
</gene>
<name>A0A2K3ML86_TRIPR</name>
<accession>A0A2K3ML86</accession>
<reference evidence="2 3" key="1">
    <citation type="journal article" date="2014" name="Am. J. Bot.">
        <title>Genome assembly and annotation for red clover (Trifolium pratense; Fabaceae).</title>
        <authorList>
            <person name="Istvanek J."/>
            <person name="Jaros M."/>
            <person name="Krenek A."/>
            <person name="Repkova J."/>
        </authorList>
    </citation>
    <scope>NUCLEOTIDE SEQUENCE [LARGE SCALE GENOMIC DNA]</scope>
    <source>
        <strain evidence="3">cv. Tatra</strain>
        <tissue evidence="2">Young leaves</tissue>
    </source>
</reference>
<dbReference type="Proteomes" id="UP000236291">
    <property type="component" value="Unassembled WGS sequence"/>
</dbReference>
<evidence type="ECO:0000313" key="3">
    <source>
        <dbReference type="Proteomes" id="UP000236291"/>
    </source>
</evidence>
<dbReference type="AlphaFoldDB" id="A0A2K3ML86"/>
<organism evidence="2 3">
    <name type="scientific">Trifolium pratense</name>
    <name type="common">Red clover</name>
    <dbReference type="NCBI Taxonomy" id="57577"/>
    <lineage>
        <taxon>Eukaryota</taxon>
        <taxon>Viridiplantae</taxon>
        <taxon>Streptophyta</taxon>
        <taxon>Embryophyta</taxon>
        <taxon>Tracheophyta</taxon>
        <taxon>Spermatophyta</taxon>
        <taxon>Magnoliopsida</taxon>
        <taxon>eudicotyledons</taxon>
        <taxon>Gunneridae</taxon>
        <taxon>Pentapetalae</taxon>
        <taxon>rosids</taxon>
        <taxon>fabids</taxon>
        <taxon>Fabales</taxon>
        <taxon>Fabaceae</taxon>
        <taxon>Papilionoideae</taxon>
        <taxon>50 kb inversion clade</taxon>
        <taxon>NPAAA clade</taxon>
        <taxon>Hologalegina</taxon>
        <taxon>IRL clade</taxon>
        <taxon>Trifolieae</taxon>
        <taxon>Trifolium</taxon>
    </lineage>
</organism>
<keyword evidence="1" id="KW-0732">Signal</keyword>
<feature type="signal peptide" evidence="1">
    <location>
        <begin position="1"/>
        <end position="16"/>
    </location>
</feature>
<protein>
    <submittedName>
        <fullName evidence="2">Uncharacterized protein</fullName>
    </submittedName>
</protein>
<proteinExistence type="predicted"/>